<dbReference type="InterPro" id="IPR036249">
    <property type="entry name" value="Thioredoxin-like_sf"/>
</dbReference>
<dbReference type="InterPro" id="IPR003782">
    <property type="entry name" value="SCO1/SenC"/>
</dbReference>
<accession>A0ABP3JGM9</accession>
<dbReference type="EMBL" id="BAAACZ010000005">
    <property type="protein sequence ID" value="GAA0453108.1"/>
    <property type="molecule type" value="Genomic_DNA"/>
</dbReference>
<dbReference type="PROSITE" id="PS51352">
    <property type="entry name" value="THIOREDOXIN_2"/>
    <property type="match status" value="1"/>
</dbReference>
<keyword evidence="2" id="KW-0186">Copper</keyword>
<proteinExistence type="inferred from homology"/>
<evidence type="ECO:0000256" key="3">
    <source>
        <dbReference type="SAM" id="SignalP"/>
    </source>
</evidence>
<comment type="similarity">
    <text evidence="1">Belongs to the SCO1/2 family.</text>
</comment>
<dbReference type="PROSITE" id="PS51257">
    <property type="entry name" value="PROKAR_LIPOPROTEIN"/>
    <property type="match status" value="1"/>
</dbReference>
<feature type="chain" id="PRO_5046806258" evidence="3">
    <location>
        <begin position="29"/>
        <end position="200"/>
    </location>
</feature>
<keyword evidence="6" id="KW-1185">Reference proteome</keyword>
<sequence length="200" mass="22455">MFKQRYGLFILSLIAVMLFLAACNGSEASEIEQEISLDIEPFEYTNQDEEAVSLEDLEGTYWVANFIFTNCDTVCPPMTANMAGLQEEADENDLDVRFVSFSVDPEYDDPETLKTFANQFGADYSNWDLLTGYSQEEIESYAASSFQLLVSKVDGHDQVSHGTSFYIVNPEGTAINTYSGTSSEEMDRLMNDLNILLQDN</sequence>
<organism evidence="5 6">
    <name type="scientific">Alkalibacillus silvisoli</name>
    <dbReference type="NCBI Taxonomy" id="392823"/>
    <lineage>
        <taxon>Bacteria</taxon>
        <taxon>Bacillati</taxon>
        <taxon>Bacillota</taxon>
        <taxon>Bacilli</taxon>
        <taxon>Bacillales</taxon>
        <taxon>Bacillaceae</taxon>
        <taxon>Alkalibacillus</taxon>
    </lineage>
</organism>
<reference evidence="6" key="1">
    <citation type="journal article" date="2019" name="Int. J. Syst. Evol. Microbiol.">
        <title>The Global Catalogue of Microorganisms (GCM) 10K type strain sequencing project: providing services to taxonomists for standard genome sequencing and annotation.</title>
        <authorList>
            <consortium name="The Broad Institute Genomics Platform"/>
            <consortium name="The Broad Institute Genome Sequencing Center for Infectious Disease"/>
            <person name="Wu L."/>
            <person name="Ma J."/>
        </authorList>
    </citation>
    <scope>NUCLEOTIDE SEQUENCE [LARGE SCALE GENOMIC DNA]</scope>
    <source>
        <strain evidence="6">JCM 14193</strain>
    </source>
</reference>
<evidence type="ECO:0000259" key="4">
    <source>
        <dbReference type="PROSITE" id="PS51352"/>
    </source>
</evidence>
<dbReference type="Pfam" id="PF02630">
    <property type="entry name" value="SCO1-SenC"/>
    <property type="match status" value="1"/>
</dbReference>
<gene>
    <name evidence="5" type="primary">scuA</name>
    <name evidence="5" type="ORF">GCM10008935_04730</name>
</gene>
<evidence type="ECO:0000256" key="1">
    <source>
        <dbReference type="ARBA" id="ARBA00010996"/>
    </source>
</evidence>
<dbReference type="RefSeq" id="WP_343781538.1">
    <property type="nucleotide sequence ID" value="NZ_BAAACZ010000005.1"/>
</dbReference>
<dbReference type="InterPro" id="IPR013766">
    <property type="entry name" value="Thioredoxin_domain"/>
</dbReference>
<dbReference type="SUPFAM" id="SSF52833">
    <property type="entry name" value="Thioredoxin-like"/>
    <property type="match status" value="1"/>
</dbReference>
<dbReference type="PANTHER" id="PTHR12151">
    <property type="entry name" value="ELECTRON TRANSPORT PROTIN SCO1/SENC FAMILY MEMBER"/>
    <property type="match status" value="1"/>
</dbReference>
<evidence type="ECO:0000256" key="2">
    <source>
        <dbReference type="ARBA" id="ARBA00023008"/>
    </source>
</evidence>
<dbReference type="Proteomes" id="UP001500740">
    <property type="component" value="Unassembled WGS sequence"/>
</dbReference>
<keyword evidence="3" id="KW-0732">Signal</keyword>
<dbReference type="Gene3D" id="3.40.30.10">
    <property type="entry name" value="Glutaredoxin"/>
    <property type="match status" value="1"/>
</dbReference>
<protein>
    <submittedName>
        <fullName evidence="5">Cytochrome c oxidase assembly accessory protein ScuA</fullName>
    </submittedName>
</protein>
<evidence type="ECO:0000313" key="6">
    <source>
        <dbReference type="Proteomes" id="UP001500740"/>
    </source>
</evidence>
<comment type="caution">
    <text evidence="5">The sequence shown here is derived from an EMBL/GenBank/DDBJ whole genome shotgun (WGS) entry which is preliminary data.</text>
</comment>
<feature type="domain" description="Thioredoxin" evidence="4">
    <location>
        <begin position="33"/>
        <end position="198"/>
    </location>
</feature>
<dbReference type="PANTHER" id="PTHR12151:SF25">
    <property type="entry name" value="LINALOOL DEHYDRATASE_ISOMERASE DOMAIN-CONTAINING PROTEIN"/>
    <property type="match status" value="1"/>
</dbReference>
<dbReference type="CDD" id="cd02968">
    <property type="entry name" value="SCO"/>
    <property type="match status" value="1"/>
</dbReference>
<feature type="signal peptide" evidence="3">
    <location>
        <begin position="1"/>
        <end position="28"/>
    </location>
</feature>
<evidence type="ECO:0000313" key="5">
    <source>
        <dbReference type="EMBL" id="GAA0453108.1"/>
    </source>
</evidence>
<name>A0ABP3JGM9_9BACI</name>